<evidence type="ECO:0000259" key="1">
    <source>
        <dbReference type="PROSITE" id="PS51186"/>
    </source>
</evidence>
<name>A0A3M7MBJ3_9PLEO</name>
<gene>
    <name evidence="2" type="ORF">GMOD_00006894</name>
</gene>
<dbReference type="GO" id="GO:0016747">
    <property type="term" value="F:acyltransferase activity, transferring groups other than amino-acyl groups"/>
    <property type="evidence" value="ECO:0007669"/>
    <property type="project" value="InterPro"/>
</dbReference>
<accession>A0A3M7MBJ3</accession>
<feature type="domain" description="N-acetyltransferase" evidence="1">
    <location>
        <begin position="74"/>
        <end position="219"/>
    </location>
</feature>
<dbReference type="PROSITE" id="PS51186">
    <property type="entry name" value="GNAT"/>
    <property type="match status" value="1"/>
</dbReference>
<keyword evidence="2" id="KW-0012">Acyltransferase</keyword>
<organism evidence="2 3">
    <name type="scientific">Pyrenophora seminiperda CCB06</name>
    <dbReference type="NCBI Taxonomy" id="1302712"/>
    <lineage>
        <taxon>Eukaryota</taxon>
        <taxon>Fungi</taxon>
        <taxon>Dikarya</taxon>
        <taxon>Ascomycota</taxon>
        <taxon>Pezizomycotina</taxon>
        <taxon>Dothideomycetes</taxon>
        <taxon>Pleosporomycetidae</taxon>
        <taxon>Pleosporales</taxon>
        <taxon>Pleosporineae</taxon>
        <taxon>Pleosporaceae</taxon>
        <taxon>Pyrenophora</taxon>
    </lineage>
</organism>
<proteinExistence type="predicted"/>
<reference evidence="2 3" key="1">
    <citation type="journal article" date="2014" name="PLoS ONE">
        <title>De novo Genome Assembly of the Fungal Plant Pathogen Pyrenophora semeniperda.</title>
        <authorList>
            <person name="Soliai M.M."/>
            <person name="Meyer S.E."/>
            <person name="Udall J.A."/>
            <person name="Elzinga D.E."/>
            <person name="Hermansen R.A."/>
            <person name="Bodily P.M."/>
            <person name="Hart A.A."/>
            <person name="Coleman C.E."/>
        </authorList>
    </citation>
    <scope>NUCLEOTIDE SEQUENCE [LARGE SCALE GENOMIC DNA]</scope>
    <source>
        <strain evidence="2 3">CCB06</strain>
        <tissue evidence="2">Mycelium</tissue>
    </source>
</reference>
<dbReference type="CDD" id="cd04301">
    <property type="entry name" value="NAT_SF"/>
    <property type="match status" value="1"/>
</dbReference>
<dbReference type="PANTHER" id="PTHR42791">
    <property type="entry name" value="GNAT FAMILY ACETYLTRANSFERASE"/>
    <property type="match status" value="1"/>
</dbReference>
<sequence length="219" mass="24864">MYTADSYKLTTFFKRHGTFDFRRFRPRHPTSSVAYKGSPLAPLLAPGPFPPDAAQRRARDLAELRRNDPNVHYLQCRDEATGDMVAFCKYLVVQNSDDAVTPAPLPPPQPGWNEEATLMFRACLEKRKKEILGNRPHVYLNMLHTNPNHQGRGAGGLLLNSCIKRADELRLPIYLESSAAGHRFYQNRGFKDVEVCPVDFRPFGGPLHEQPLMLYEPST</sequence>
<evidence type="ECO:0000313" key="3">
    <source>
        <dbReference type="Proteomes" id="UP000265663"/>
    </source>
</evidence>
<keyword evidence="2" id="KW-0808">Transferase</keyword>
<dbReference type="OrthoDB" id="410198at2759"/>
<dbReference type="AlphaFoldDB" id="A0A3M7MBJ3"/>
<dbReference type="Gene3D" id="3.40.630.30">
    <property type="match status" value="1"/>
</dbReference>
<dbReference type="EMBL" id="KE747827">
    <property type="protein sequence ID" value="RMZ71749.1"/>
    <property type="molecule type" value="Genomic_DNA"/>
</dbReference>
<dbReference type="InterPro" id="IPR016181">
    <property type="entry name" value="Acyl_CoA_acyltransferase"/>
</dbReference>
<protein>
    <submittedName>
        <fullName evidence="2">Acyl-N-acyltransferase</fullName>
    </submittedName>
</protein>
<evidence type="ECO:0000313" key="2">
    <source>
        <dbReference type="EMBL" id="RMZ71749.1"/>
    </source>
</evidence>
<dbReference type="SUPFAM" id="SSF55729">
    <property type="entry name" value="Acyl-CoA N-acyltransferases (Nat)"/>
    <property type="match status" value="1"/>
</dbReference>
<keyword evidence="3" id="KW-1185">Reference proteome</keyword>
<dbReference type="PANTHER" id="PTHR42791:SF14">
    <property type="entry name" value="N-ACETYLTRANSFERASE DOMAIN-CONTAINING PROTEIN"/>
    <property type="match status" value="1"/>
</dbReference>
<dbReference type="Pfam" id="PF00583">
    <property type="entry name" value="Acetyltransf_1"/>
    <property type="match status" value="1"/>
</dbReference>
<dbReference type="Proteomes" id="UP000265663">
    <property type="component" value="Unassembled WGS sequence"/>
</dbReference>
<dbReference type="InterPro" id="IPR000182">
    <property type="entry name" value="GNAT_dom"/>
</dbReference>
<dbReference type="InterPro" id="IPR052523">
    <property type="entry name" value="Trichothecene_AcTrans"/>
</dbReference>